<protein>
    <recommendedName>
        <fullName evidence="1">SnoaL-like domain-containing protein</fullName>
    </recommendedName>
</protein>
<gene>
    <name evidence="2" type="ORF">XH94_33590</name>
</gene>
<name>A0A4Q0S710_9BRAD</name>
<dbReference type="EMBL" id="LBJM01000091">
    <property type="protein sequence ID" value="RXH31541.1"/>
    <property type="molecule type" value="Genomic_DNA"/>
</dbReference>
<reference evidence="2 3" key="1">
    <citation type="submission" date="2015-04" db="EMBL/GenBank/DDBJ databases">
        <title>Comparative genomics of rhizobia nodulating Arachis hypogaea in China.</title>
        <authorList>
            <person name="Li Y."/>
        </authorList>
    </citation>
    <scope>NUCLEOTIDE SEQUENCE [LARGE SCALE GENOMIC DNA]</scope>
    <source>
        <strain evidence="2 3">CCBAU 51787</strain>
    </source>
</reference>
<evidence type="ECO:0000313" key="2">
    <source>
        <dbReference type="EMBL" id="RXH31541.1"/>
    </source>
</evidence>
<dbReference type="InterPro" id="IPR032710">
    <property type="entry name" value="NTF2-like_dom_sf"/>
</dbReference>
<dbReference type="SUPFAM" id="SSF54427">
    <property type="entry name" value="NTF2-like"/>
    <property type="match status" value="1"/>
</dbReference>
<feature type="domain" description="SnoaL-like" evidence="1">
    <location>
        <begin position="37"/>
        <end position="138"/>
    </location>
</feature>
<sequence>MPATRRRAAKGNVQFDRQENDMQLLEPTDNAVQAALRQYEKLFAAGDVDGILQGFADDVCVRYGANPPFAGKDALRELLLRRFSAMRDYRLSKKLEFIRDSQIASSWTGTWIDSVSGIRMEVFGIEILRVRDGLFVEWSAAVSTWQSKRLEQEG</sequence>
<evidence type="ECO:0000259" key="1">
    <source>
        <dbReference type="Pfam" id="PF12680"/>
    </source>
</evidence>
<dbReference type="AlphaFoldDB" id="A0A4Q0S710"/>
<proteinExistence type="predicted"/>
<comment type="caution">
    <text evidence="2">The sequence shown here is derived from an EMBL/GenBank/DDBJ whole genome shotgun (WGS) entry which is preliminary data.</text>
</comment>
<dbReference type="Gene3D" id="3.10.450.50">
    <property type="match status" value="1"/>
</dbReference>
<dbReference type="InterPro" id="IPR037401">
    <property type="entry name" value="SnoaL-like"/>
</dbReference>
<dbReference type="Proteomes" id="UP000290565">
    <property type="component" value="Unassembled WGS sequence"/>
</dbReference>
<dbReference type="Pfam" id="PF12680">
    <property type="entry name" value="SnoaL_2"/>
    <property type="match status" value="1"/>
</dbReference>
<accession>A0A4Q0S710</accession>
<evidence type="ECO:0000313" key="3">
    <source>
        <dbReference type="Proteomes" id="UP000290565"/>
    </source>
</evidence>
<organism evidence="2 3">
    <name type="scientific">Bradyrhizobium zhanjiangense</name>
    <dbReference type="NCBI Taxonomy" id="1325107"/>
    <lineage>
        <taxon>Bacteria</taxon>
        <taxon>Pseudomonadati</taxon>
        <taxon>Pseudomonadota</taxon>
        <taxon>Alphaproteobacteria</taxon>
        <taxon>Hyphomicrobiales</taxon>
        <taxon>Nitrobacteraceae</taxon>
        <taxon>Bradyrhizobium</taxon>
    </lineage>
</organism>